<feature type="compositionally biased region" description="Low complexity" evidence="1">
    <location>
        <begin position="98"/>
        <end position="121"/>
    </location>
</feature>
<dbReference type="OrthoDB" id="2259301at2759"/>
<evidence type="ECO:0000313" key="3">
    <source>
        <dbReference type="Proteomes" id="UP000717996"/>
    </source>
</evidence>
<evidence type="ECO:0000256" key="1">
    <source>
        <dbReference type="SAM" id="MobiDB-lite"/>
    </source>
</evidence>
<name>A0A9P7C4J3_RHIOR</name>
<evidence type="ECO:0000313" key="2">
    <source>
        <dbReference type="EMBL" id="KAG1535524.1"/>
    </source>
</evidence>
<feature type="region of interest" description="Disordered" evidence="1">
    <location>
        <begin position="98"/>
        <end position="137"/>
    </location>
</feature>
<dbReference type="AlphaFoldDB" id="A0A9P7C4J3"/>
<gene>
    <name evidence="2" type="ORF">G6F51_011491</name>
</gene>
<proteinExistence type="predicted"/>
<protein>
    <submittedName>
        <fullName evidence="2">Uncharacterized protein</fullName>
    </submittedName>
</protein>
<dbReference type="EMBL" id="JAANIT010002768">
    <property type="protein sequence ID" value="KAG1535524.1"/>
    <property type="molecule type" value="Genomic_DNA"/>
</dbReference>
<organism evidence="2 3">
    <name type="scientific">Rhizopus oryzae</name>
    <name type="common">Mucormycosis agent</name>
    <name type="synonym">Rhizopus arrhizus var. delemar</name>
    <dbReference type="NCBI Taxonomy" id="64495"/>
    <lineage>
        <taxon>Eukaryota</taxon>
        <taxon>Fungi</taxon>
        <taxon>Fungi incertae sedis</taxon>
        <taxon>Mucoromycota</taxon>
        <taxon>Mucoromycotina</taxon>
        <taxon>Mucoromycetes</taxon>
        <taxon>Mucorales</taxon>
        <taxon>Mucorineae</taxon>
        <taxon>Rhizopodaceae</taxon>
        <taxon>Rhizopus</taxon>
    </lineage>
</organism>
<sequence>MIPVGMFLDHFNECDPYSLIFTPELCMIPLSKLNRQNKDSHLFQKKIMHNEQKWVEVKNIITALVCTSTFTISKKGLKALADTVTSSRRTLTLTNVLADETNNPPIDDTTNNSPTDDTTNPLADDTIDDNDGFLFPD</sequence>
<accession>A0A9P7C4J3</accession>
<dbReference type="Proteomes" id="UP000717996">
    <property type="component" value="Unassembled WGS sequence"/>
</dbReference>
<reference evidence="2" key="1">
    <citation type="journal article" date="2020" name="Microb. Genom.">
        <title>Genetic diversity of clinical and environmental Mucorales isolates obtained from an investigation of mucormycosis cases among solid organ transplant recipients.</title>
        <authorList>
            <person name="Nguyen M.H."/>
            <person name="Kaul D."/>
            <person name="Muto C."/>
            <person name="Cheng S.J."/>
            <person name="Richter R.A."/>
            <person name="Bruno V.M."/>
            <person name="Liu G."/>
            <person name="Beyhan S."/>
            <person name="Sundermann A.J."/>
            <person name="Mounaud S."/>
            <person name="Pasculle A.W."/>
            <person name="Nierman W.C."/>
            <person name="Driscoll E."/>
            <person name="Cumbie R."/>
            <person name="Clancy C.J."/>
            <person name="Dupont C.L."/>
        </authorList>
    </citation>
    <scope>NUCLEOTIDE SEQUENCE</scope>
    <source>
        <strain evidence="2">GL16</strain>
    </source>
</reference>
<comment type="caution">
    <text evidence="2">The sequence shown here is derived from an EMBL/GenBank/DDBJ whole genome shotgun (WGS) entry which is preliminary data.</text>
</comment>